<proteinExistence type="predicted"/>
<organism evidence="1 2">
    <name type="scientific">Polyangium spumosum</name>
    <dbReference type="NCBI Taxonomy" id="889282"/>
    <lineage>
        <taxon>Bacteria</taxon>
        <taxon>Pseudomonadati</taxon>
        <taxon>Myxococcota</taxon>
        <taxon>Polyangia</taxon>
        <taxon>Polyangiales</taxon>
        <taxon>Polyangiaceae</taxon>
        <taxon>Polyangium</taxon>
    </lineage>
</organism>
<dbReference type="OrthoDB" id="9863989at2"/>
<evidence type="ECO:0000313" key="2">
    <source>
        <dbReference type="Proteomes" id="UP000440224"/>
    </source>
</evidence>
<name>A0A6N7Q120_9BACT</name>
<dbReference type="EMBL" id="WJIE01000011">
    <property type="protein sequence ID" value="MRG96285.1"/>
    <property type="molecule type" value="Genomic_DNA"/>
</dbReference>
<protein>
    <submittedName>
        <fullName evidence="1">Uncharacterized protein</fullName>
    </submittedName>
</protein>
<reference evidence="1 2" key="1">
    <citation type="submission" date="2019-10" db="EMBL/GenBank/DDBJ databases">
        <title>A soil myxobacterium in the family Polyangiaceae.</title>
        <authorList>
            <person name="Li Y."/>
            <person name="Wang J."/>
        </authorList>
    </citation>
    <scope>NUCLEOTIDE SEQUENCE [LARGE SCALE GENOMIC DNA]</scope>
    <source>
        <strain evidence="1 2">DSM 14734</strain>
    </source>
</reference>
<evidence type="ECO:0000313" key="1">
    <source>
        <dbReference type="EMBL" id="MRG96285.1"/>
    </source>
</evidence>
<comment type="caution">
    <text evidence="1">The sequence shown here is derived from an EMBL/GenBank/DDBJ whole genome shotgun (WGS) entry which is preliminary data.</text>
</comment>
<dbReference type="AlphaFoldDB" id="A0A6N7Q120"/>
<accession>A0A6N7Q120</accession>
<dbReference type="RefSeq" id="WP_153823097.1">
    <property type="nucleotide sequence ID" value="NZ_WJIE01000011.1"/>
</dbReference>
<keyword evidence="2" id="KW-1185">Reference proteome</keyword>
<gene>
    <name evidence="1" type="ORF">GF068_30840</name>
</gene>
<dbReference type="Proteomes" id="UP000440224">
    <property type="component" value="Unassembled WGS sequence"/>
</dbReference>
<sequence>MVQPKLPFGVVAARPPHPATVVQPKRPLGALVQRSQAVDVDVEVDSEKGAKFERREQVWEGKRKPVRAVVHVVAPGIGVEVPNDDVSFPLFIHDTLERIRKVPIGDQLIREFHPKRGFRRPAEKLYENITLLIEPMADTQLLETKSFYGRKLDGNWDPGKDRWARTPKIVFPNRPTDKGASLTIGKGKMIGFKAIPSSVKVTPDGITGHDDFPKETCGFEEVLFHEFCHAYYFQIGASPEYYEMPYQVVGMREEMLVCGLSAGRGLEYCENHYRVQSDLPLRTSYKSQGLEDKDVSPEDWPGKTFVHPLTVLGILEIKEAKILTEGTGNWDEAIYP</sequence>